<dbReference type="InterPro" id="IPR036514">
    <property type="entry name" value="SGNH_hydro_sf"/>
</dbReference>
<sequence>MAELSQEQSSSSTQPDNSEQSDVLFSVFNKKATRKFPEHPYNVAVFGSTDIKMLHRHLQIQCNGNMGLDRRLCLIECWGHENLLVCGDSQNRLDIALSTHRFRNKDLIFLHIGADDLANHVEPLKVAEDIISFCDKLLKTFHPKCVIISRMIQRNPEPFAGFNDNVIAATSRIQSICLNRTDLSLWRHKFGVANPDKPLYTPDGKHFSEIGAKRVTKSVRDAVLRHLYGGWQYQTSTSSSVSSNVLTKVFSSPSNIAKPIQRNTIQNNNRIKEYDKKY</sequence>
<dbReference type="CTD" id="20240056"/>
<reference evidence="2 3" key="1">
    <citation type="journal article" date="2013" name="Nature">
        <title>Insights into bilaterian evolution from three spiralian genomes.</title>
        <authorList>
            <person name="Simakov O."/>
            <person name="Marletaz F."/>
            <person name="Cho S.J."/>
            <person name="Edsinger-Gonzales E."/>
            <person name="Havlak P."/>
            <person name="Hellsten U."/>
            <person name="Kuo D.H."/>
            <person name="Larsson T."/>
            <person name="Lv J."/>
            <person name="Arendt D."/>
            <person name="Savage R."/>
            <person name="Osoegawa K."/>
            <person name="de Jong P."/>
            <person name="Grimwood J."/>
            <person name="Chapman J.A."/>
            <person name="Shapiro H."/>
            <person name="Aerts A."/>
            <person name="Otillar R.P."/>
            <person name="Terry A.Y."/>
            <person name="Boore J.L."/>
            <person name="Grigoriev I.V."/>
            <person name="Lindberg D.R."/>
            <person name="Seaver E.C."/>
            <person name="Weisblat D.A."/>
            <person name="Putnam N.H."/>
            <person name="Rokhsar D.S."/>
        </authorList>
    </citation>
    <scope>NUCLEOTIDE SEQUENCE [LARGE SCALE GENOMIC DNA]</scope>
</reference>
<organism evidence="2 3">
    <name type="scientific">Lottia gigantea</name>
    <name type="common">Giant owl limpet</name>
    <dbReference type="NCBI Taxonomy" id="225164"/>
    <lineage>
        <taxon>Eukaryota</taxon>
        <taxon>Metazoa</taxon>
        <taxon>Spiralia</taxon>
        <taxon>Lophotrochozoa</taxon>
        <taxon>Mollusca</taxon>
        <taxon>Gastropoda</taxon>
        <taxon>Patellogastropoda</taxon>
        <taxon>Lottioidea</taxon>
        <taxon>Lottiidae</taxon>
        <taxon>Lottia</taxon>
    </lineage>
</organism>
<dbReference type="Gene3D" id="3.40.50.1110">
    <property type="entry name" value="SGNH hydrolase"/>
    <property type="match status" value="1"/>
</dbReference>
<protein>
    <recommendedName>
        <fullName evidence="4">SGNH hydrolase-type esterase domain-containing protein</fullName>
    </recommendedName>
</protein>
<evidence type="ECO:0000313" key="3">
    <source>
        <dbReference type="Proteomes" id="UP000030746"/>
    </source>
</evidence>
<evidence type="ECO:0000256" key="1">
    <source>
        <dbReference type="SAM" id="MobiDB-lite"/>
    </source>
</evidence>
<dbReference type="SUPFAM" id="SSF52266">
    <property type="entry name" value="SGNH hydrolase"/>
    <property type="match status" value="1"/>
</dbReference>
<feature type="region of interest" description="Disordered" evidence="1">
    <location>
        <begin position="1"/>
        <end position="21"/>
    </location>
</feature>
<dbReference type="EMBL" id="KB202656">
    <property type="protein sequence ID" value="ESO88653.1"/>
    <property type="molecule type" value="Genomic_DNA"/>
</dbReference>
<dbReference type="KEGG" id="lgi:LOTGIDRAFT_165437"/>
<accession>V3ZC74</accession>
<dbReference type="OrthoDB" id="6101418at2759"/>
<feature type="compositionally biased region" description="Low complexity" evidence="1">
    <location>
        <begin position="1"/>
        <end position="14"/>
    </location>
</feature>
<dbReference type="Proteomes" id="UP000030746">
    <property type="component" value="Unassembled WGS sequence"/>
</dbReference>
<keyword evidence="3" id="KW-1185">Reference proteome</keyword>
<dbReference type="HOGENOM" id="CLU_1002165_0_0_1"/>
<evidence type="ECO:0008006" key="4">
    <source>
        <dbReference type="Google" id="ProtNLM"/>
    </source>
</evidence>
<dbReference type="RefSeq" id="XP_009060702.1">
    <property type="nucleotide sequence ID" value="XM_009062454.1"/>
</dbReference>
<name>V3ZC74_LOTGI</name>
<dbReference type="AlphaFoldDB" id="V3ZC74"/>
<gene>
    <name evidence="2" type="ORF">LOTGIDRAFT_165437</name>
</gene>
<evidence type="ECO:0000313" key="2">
    <source>
        <dbReference type="EMBL" id="ESO88653.1"/>
    </source>
</evidence>
<dbReference type="GeneID" id="20240056"/>
<proteinExistence type="predicted"/>